<name>A0A4Y8VDD0_9BACT</name>
<evidence type="ECO:0000313" key="3">
    <source>
        <dbReference type="Proteomes" id="UP000297872"/>
    </source>
</evidence>
<organism evidence="2 3">
    <name type="scientific">Segatella hominis</name>
    <dbReference type="NCBI Taxonomy" id="2518605"/>
    <lineage>
        <taxon>Bacteria</taxon>
        <taxon>Pseudomonadati</taxon>
        <taxon>Bacteroidota</taxon>
        <taxon>Bacteroidia</taxon>
        <taxon>Bacteroidales</taxon>
        <taxon>Prevotellaceae</taxon>
        <taxon>Segatella</taxon>
    </lineage>
</organism>
<dbReference type="EMBL" id="SGVY01000028">
    <property type="protein sequence ID" value="TFH79026.1"/>
    <property type="molecule type" value="Genomic_DNA"/>
</dbReference>
<comment type="caution">
    <text evidence="2">The sequence shown here is derived from an EMBL/GenBank/DDBJ whole genome shotgun (WGS) entry which is preliminary data.</text>
</comment>
<keyword evidence="1" id="KW-0175">Coiled coil</keyword>
<protein>
    <submittedName>
        <fullName evidence="2">Uncharacterized protein</fullName>
    </submittedName>
</protein>
<evidence type="ECO:0000256" key="1">
    <source>
        <dbReference type="SAM" id="Coils"/>
    </source>
</evidence>
<feature type="coiled-coil region" evidence="1">
    <location>
        <begin position="24"/>
        <end position="57"/>
    </location>
</feature>
<reference evidence="2 3" key="1">
    <citation type="submission" date="2019-02" db="EMBL/GenBank/DDBJ databases">
        <title>Draft Genome Sequence of the Prevotella sp. BCRC 81118, Isolated from Human Feces.</title>
        <authorList>
            <person name="Huang C.-H."/>
        </authorList>
    </citation>
    <scope>NUCLEOTIDE SEQUENCE [LARGE SCALE GENOMIC DNA]</scope>
    <source>
        <strain evidence="2 3">BCRC 81118</strain>
    </source>
</reference>
<accession>A0A4Y8VDD0</accession>
<gene>
    <name evidence="2" type="ORF">EXN75_10640</name>
</gene>
<keyword evidence="3" id="KW-1185">Reference proteome</keyword>
<sequence>MNVMQLNTDIYNSLGVLSNDESYLEKAARYLKKLAQAKRDEENAKAKEKALASINQAFTELKLHREGKMDFIPAEDLLNEL</sequence>
<evidence type="ECO:0000313" key="2">
    <source>
        <dbReference type="EMBL" id="TFH79026.1"/>
    </source>
</evidence>
<proteinExistence type="predicted"/>
<dbReference type="AlphaFoldDB" id="A0A4Y8VDD0"/>
<dbReference type="Proteomes" id="UP000297872">
    <property type="component" value="Unassembled WGS sequence"/>
</dbReference>